<protein>
    <submittedName>
        <fullName evidence="1">Uncharacterized protein</fullName>
    </submittedName>
</protein>
<dbReference type="Proteomes" id="UP001249851">
    <property type="component" value="Unassembled WGS sequence"/>
</dbReference>
<keyword evidence="2" id="KW-1185">Reference proteome</keyword>
<sequence length="62" mass="6954">MNAASTIYSSGTCHQECHNCDMTCTSDADFCIQRCLYETCSFECDAKRCNDGKVIIIYHSKS</sequence>
<evidence type="ECO:0000313" key="1">
    <source>
        <dbReference type="EMBL" id="KAK2554666.1"/>
    </source>
</evidence>
<comment type="caution">
    <text evidence="1">The sequence shown here is derived from an EMBL/GenBank/DDBJ whole genome shotgun (WGS) entry which is preliminary data.</text>
</comment>
<proteinExistence type="predicted"/>
<dbReference type="EMBL" id="JARQWQ010000068">
    <property type="protein sequence ID" value="KAK2554666.1"/>
    <property type="molecule type" value="Genomic_DNA"/>
</dbReference>
<organism evidence="1 2">
    <name type="scientific">Acropora cervicornis</name>
    <name type="common">Staghorn coral</name>
    <dbReference type="NCBI Taxonomy" id="6130"/>
    <lineage>
        <taxon>Eukaryota</taxon>
        <taxon>Metazoa</taxon>
        <taxon>Cnidaria</taxon>
        <taxon>Anthozoa</taxon>
        <taxon>Hexacorallia</taxon>
        <taxon>Scleractinia</taxon>
        <taxon>Astrocoeniina</taxon>
        <taxon>Acroporidae</taxon>
        <taxon>Acropora</taxon>
    </lineage>
</organism>
<reference evidence="1" key="1">
    <citation type="journal article" date="2023" name="G3 (Bethesda)">
        <title>Whole genome assembly and annotation of the endangered Caribbean coral Acropora cervicornis.</title>
        <authorList>
            <person name="Selwyn J.D."/>
            <person name="Vollmer S.V."/>
        </authorList>
    </citation>
    <scope>NUCLEOTIDE SEQUENCE</scope>
    <source>
        <strain evidence="1">K2</strain>
    </source>
</reference>
<evidence type="ECO:0000313" key="2">
    <source>
        <dbReference type="Proteomes" id="UP001249851"/>
    </source>
</evidence>
<reference evidence="1" key="2">
    <citation type="journal article" date="2023" name="Science">
        <title>Genomic signatures of disease resistance in endangered staghorn corals.</title>
        <authorList>
            <person name="Vollmer S.V."/>
            <person name="Selwyn J.D."/>
            <person name="Despard B.A."/>
            <person name="Roesel C.L."/>
        </authorList>
    </citation>
    <scope>NUCLEOTIDE SEQUENCE</scope>
    <source>
        <strain evidence="1">K2</strain>
    </source>
</reference>
<dbReference type="AlphaFoldDB" id="A0AAD9Q4T0"/>
<name>A0AAD9Q4T0_ACRCE</name>
<accession>A0AAD9Q4T0</accession>
<gene>
    <name evidence="1" type="ORF">P5673_023903</name>
</gene>